<keyword evidence="1" id="KW-0472">Membrane</keyword>
<accession>A0ABV8PAB0</accession>
<keyword evidence="1" id="KW-0812">Transmembrane</keyword>
<evidence type="ECO:0000313" key="2">
    <source>
        <dbReference type="EMBL" id="MFC4211072.1"/>
    </source>
</evidence>
<keyword evidence="1" id="KW-1133">Transmembrane helix</keyword>
<comment type="caution">
    <text evidence="2">The sequence shown here is derived from an EMBL/GenBank/DDBJ whole genome shotgun (WGS) entry which is preliminary data.</text>
</comment>
<dbReference type="EMBL" id="JBHSBW010000007">
    <property type="protein sequence ID" value="MFC4211072.1"/>
    <property type="molecule type" value="Genomic_DNA"/>
</dbReference>
<evidence type="ECO:0000256" key="1">
    <source>
        <dbReference type="SAM" id="Phobius"/>
    </source>
</evidence>
<name>A0ABV8PAB0_9SPHI</name>
<dbReference type="RefSeq" id="WP_378983639.1">
    <property type="nucleotide sequence ID" value="NZ_JBHSBW010000007.1"/>
</dbReference>
<organism evidence="2 3">
    <name type="scientific">Pedobacter lithocola</name>
    <dbReference type="NCBI Taxonomy" id="1908239"/>
    <lineage>
        <taxon>Bacteria</taxon>
        <taxon>Pseudomonadati</taxon>
        <taxon>Bacteroidota</taxon>
        <taxon>Sphingobacteriia</taxon>
        <taxon>Sphingobacteriales</taxon>
        <taxon>Sphingobacteriaceae</taxon>
        <taxon>Pedobacter</taxon>
    </lineage>
</organism>
<feature type="transmembrane region" description="Helical" evidence="1">
    <location>
        <begin position="84"/>
        <end position="104"/>
    </location>
</feature>
<keyword evidence="3" id="KW-1185">Reference proteome</keyword>
<protein>
    <submittedName>
        <fullName evidence="2">Uncharacterized protein</fullName>
    </submittedName>
</protein>
<proteinExistence type="predicted"/>
<dbReference type="Proteomes" id="UP001595789">
    <property type="component" value="Unassembled WGS sequence"/>
</dbReference>
<evidence type="ECO:0000313" key="3">
    <source>
        <dbReference type="Proteomes" id="UP001595789"/>
    </source>
</evidence>
<reference evidence="3" key="1">
    <citation type="journal article" date="2019" name="Int. J. Syst. Evol. Microbiol.">
        <title>The Global Catalogue of Microorganisms (GCM) 10K type strain sequencing project: providing services to taxonomists for standard genome sequencing and annotation.</title>
        <authorList>
            <consortium name="The Broad Institute Genomics Platform"/>
            <consortium name="The Broad Institute Genome Sequencing Center for Infectious Disease"/>
            <person name="Wu L."/>
            <person name="Ma J."/>
        </authorList>
    </citation>
    <scope>NUCLEOTIDE SEQUENCE [LARGE SCALE GENOMIC DNA]</scope>
    <source>
        <strain evidence="3">CCM 8691</strain>
    </source>
</reference>
<feature type="transmembrane region" description="Helical" evidence="1">
    <location>
        <begin position="124"/>
        <end position="141"/>
    </location>
</feature>
<sequence length="147" mass="15676">MVFENLISGLIGAVALNLLHEGLKHKKGTPRIDLLGEEALTKILNVFDVSIDGKSKRYQATLAGDIISNSLYYSLIGNGSSTFIWHRAILSGLTAGIGAVTLPVPMGLDEKPVAKTNQVKMLTIAYYLAGALVTATALKLIKPTVKL</sequence>
<gene>
    <name evidence="2" type="ORF">ACFOWA_07765</name>
</gene>